<gene>
    <name evidence="1" type="ORF">AALO_G00151680</name>
</gene>
<proteinExistence type="predicted"/>
<protein>
    <submittedName>
        <fullName evidence="1">Uncharacterized protein</fullName>
    </submittedName>
</protein>
<reference evidence="1" key="1">
    <citation type="submission" date="2020-10" db="EMBL/GenBank/DDBJ databases">
        <title>Chromosome-scale genome assembly of the Allis shad, Alosa alosa.</title>
        <authorList>
            <person name="Margot Z."/>
            <person name="Christophe K."/>
            <person name="Cabau C."/>
            <person name="Louis A."/>
            <person name="Berthelot C."/>
            <person name="Parey E."/>
            <person name="Roest Crollius H."/>
            <person name="Montfort J."/>
            <person name="Robinson-Rechavi M."/>
            <person name="Bucao C."/>
            <person name="Bouchez O."/>
            <person name="Gislard M."/>
            <person name="Lluch J."/>
            <person name="Milhes M."/>
            <person name="Lampietro C."/>
            <person name="Lopez Roques C."/>
            <person name="Donnadieu C."/>
            <person name="Braasch I."/>
            <person name="Desvignes T."/>
            <person name="Postlethwait J."/>
            <person name="Bobe J."/>
            <person name="Guiguen Y."/>
        </authorList>
    </citation>
    <scope>NUCLEOTIDE SEQUENCE</scope>
    <source>
        <strain evidence="1">M-15738</strain>
        <tissue evidence="1">Blood</tissue>
    </source>
</reference>
<keyword evidence="2" id="KW-1185">Reference proteome</keyword>
<accession>A0AAV6GJ26</accession>
<name>A0AAV6GJ26_9TELE</name>
<dbReference type="Proteomes" id="UP000823561">
    <property type="component" value="Chromosome 11"/>
</dbReference>
<dbReference type="AlphaFoldDB" id="A0AAV6GJ26"/>
<organism evidence="1 2">
    <name type="scientific">Alosa alosa</name>
    <name type="common">allis shad</name>
    <dbReference type="NCBI Taxonomy" id="278164"/>
    <lineage>
        <taxon>Eukaryota</taxon>
        <taxon>Metazoa</taxon>
        <taxon>Chordata</taxon>
        <taxon>Craniata</taxon>
        <taxon>Vertebrata</taxon>
        <taxon>Euteleostomi</taxon>
        <taxon>Actinopterygii</taxon>
        <taxon>Neopterygii</taxon>
        <taxon>Teleostei</taxon>
        <taxon>Clupei</taxon>
        <taxon>Clupeiformes</taxon>
        <taxon>Clupeoidei</taxon>
        <taxon>Clupeidae</taxon>
        <taxon>Alosa</taxon>
    </lineage>
</organism>
<dbReference type="EMBL" id="JADWDJ010000011">
    <property type="protein sequence ID" value="KAG5273471.1"/>
    <property type="molecule type" value="Genomic_DNA"/>
</dbReference>
<sequence>MCQNITETCLRCTVLFHSSPCRWLIWRKVPPALTGLTARTGLRLVREGLEMDLSSSVPPSFPKRTPLPFMLLLLREKDLYSPPSRTGVFPRESACRSPWEVALRDMFWGLVGWLAPLVITPAKARLKRCQSSSLEPQVL</sequence>
<evidence type="ECO:0000313" key="1">
    <source>
        <dbReference type="EMBL" id="KAG5273471.1"/>
    </source>
</evidence>
<evidence type="ECO:0000313" key="2">
    <source>
        <dbReference type="Proteomes" id="UP000823561"/>
    </source>
</evidence>
<comment type="caution">
    <text evidence="1">The sequence shown here is derived from an EMBL/GenBank/DDBJ whole genome shotgun (WGS) entry which is preliminary data.</text>
</comment>